<keyword evidence="2" id="KW-1185">Reference proteome</keyword>
<evidence type="ECO:0000313" key="2">
    <source>
        <dbReference type="Proteomes" id="UP000275408"/>
    </source>
</evidence>
<feature type="non-terminal residue" evidence="1">
    <location>
        <position position="91"/>
    </location>
</feature>
<dbReference type="OrthoDB" id="6041373at2759"/>
<organism evidence="1 2">
    <name type="scientific">Pocillopora damicornis</name>
    <name type="common">Cauliflower coral</name>
    <name type="synonym">Millepora damicornis</name>
    <dbReference type="NCBI Taxonomy" id="46731"/>
    <lineage>
        <taxon>Eukaryota</taxon>
        <taxon>Metazoa</taxon>
        <taxon>Cnidaria</taxon>
        <taxon>Anthozoa</taxon>
        <taxon>Hexacorallia</taxon>
        <taxon>Scleractinia</taxon>
        <taxon>Astrocoeniina</taxon>
        <taxon>Pocilloporidae</taxon>
        <taxon>Pocillopora</taxon>
    </lineage>
</organism>
<comment type="caution">
    <text evidence="1">The sequence shown here is derived from an EMBL/GenBank/DDBJ whole genome shotgun (WGS) entry which is preliminary data.</text>
</comment>
<protein>
    <submittedName>
        <fullName evidence="1">Uncharacterized protein</fullName>
    </submittedName>
</protein>
<name>A0A3M6V3L1_POCDA</name>
<dbReference type="Proteomes" id="UP000275408">
    <property type="component" value="Unassembled WGS sequence"/>
</dbReference>
<gene>
    <name evidence="1" type="ORF">pdam_00017772</name>
</gene>
<evidence type="ECO:0000313" key="1">
    <source>
        <dbReference type="EMBL" id="RMX60440.1"/>
    </source>
</evidence>
<accession>A0A3M6V3L1</accession>
<dbReference type="EMBL" id="RCHS01000150">
    <property type="protein sequence ID" value="RMX60440.1"/>
    <property type="molecule type" value="Genomic_DNA"/>
</dbReference>
<dbReference type="AlphaFoldDB" id="A0A3M6V3L1"/>
<proteinExistence type="predicted"/>
<reference evidence="1 2" key="1">
    <citation type="journal article" date="2018" name="Sci. Rep.">
        <title>Comparative analysis of the Pocillopora damicornis genome highlights role of immune system in coral evolution.</title>
        <authorList>
            <person name="Cunning R."/>
            <person name="Bay R.A."/>
            <person name="Gillette P."/>
            <person name="Baker A.C."/>
            <person name="Traylor-Knowles N."/>
        </authorList>
    </citation>
    <scope>NUCLEOTIDE SEQUENCE [LARGE SCALE GENOMIC DNA]</scope>
    <source>
        <strain evidence="1">RSMAS</strain>
        <tissue evidence="1">Whole animal</tissue>
    </source>
</reference>
<sequence length="91" mass="10557">MLQFQPKKLWLHAGSTCYISGKTIFRRSNWSFRPRSVSRSLRSSIEKLERDMSHLFYIVLLLGAVNTVDALPCSCPERHPQEVFCSAHFEN</sequence>